<keyword evidence="5" id="KW-0862">Zinc</keyword>
<dbReference type="SUPFAM" id="SSF47781">
    <property type="entry name" value="RuvA domain 2-like"/>
    <property type="match status" value="1"/>
</dbReference>
<keyword evidence="4" id="KW-0378">Hydrolase</keyword>
<evidence type="ECO:0000256" key="6">
    <source>
        <dbReference type="ARBA" id="ARBA00023049"/>
    </source>
</evidence>
<evidence type="ECO:0000256" key="2">
    <source>
        <dbReference type="ARBA" id="ARBA00022670"/>
    </source>
</evidence>
<dbReference type="PROSITE" id="PS01302">
    <property type="entry name" value="UPF0758"/>
    <property type="match status" value="1"/>
</dbReference>
<comment type="similarity">
    <text evidence="1 7">Belongs to the UPF0758 family.</text>
</comment>
<evidence type="ECO:0000313" key="9">
    <source>
        <dbReference type="EMBL" id="RST97221.1"/>
    </source>
</evidence>
<dbReference type="NCBIfam" id="NF000642">
    <property type="entry name" value="PRK00024.1"/>
    <property type="match status" value="1"/>
</dbReference>
<dbReference type="Gene3D" id="3.40.140.10">
    <property type="entry name" value="Cytidine Deaminase, domain 2"/>
    <property type="match status" value="1"/>
</dbReference>
<dbReference type="InterPro" id="IPR001405">
    <property type="entry name" value="UPF0758"/>
</dbReference>
<dbReference type="GO" id="GO:0006508">
    <property type="term" value="P:proteolysis"/>
    <property type="evidence" value="ECO:0007669"/>
    <property type="project" value="UniProtKB-KW"/>
</dbReference>
<dbReference type="SUPFAM" id="SSF102712">
    <property type="entry name" value="JAB1/MPN domain"/>
    <property type="match status" value="1"/>
</dbReference>
<evidence type="ECO:0000313" key="10">
    <source>
        <dbReference type="Proteomes" id="UP000287239"/>
    </source>
</evidence>
<evidence type="ECO:0000256" key="1">
    <source>
        <dbReference type="ARBA" id="ARBA00010243"/>
    </source>
</evidence>
<accession>A0A429ZU60</accession>
<dbReference type="EMBL" id="NGJU01000003">
    <property type="protein sequence ID" value="RST97221.1"/>
    <property type="molecule type" value="Genomic_DNA"/>
</dbReference>
<sequence length="231" mass="25706">MASRHQNQFEARIIQELRPRERLQELGGAALSEQELLAIVLRTGAKECDVLTLAGELLNKFGNLYELKQASTSELEKIKGIGPIKALELVATFELSRRVNRSRQIKLGTVTSSASIAGVMIEELRDSVQEQLIGIYLNTKNQIIKKVLLFQGSLNQSIAHPRDIYHHAVKCSAARIILVHNHPSGDCRPSANDLEFTKRVVKCGELMGIEILDHLIVGCDTYRSLKEDGVI</sequence>
<dbReference type="GeneID" id="98567308"/>
<evidence type="ECO:0000256" key="4">
    <source>
        <dbReference type="ARBA" id="ARBA00022801"/>
    </source>
</evidence>
<dbReference type="InterPro" id="IPR020891">
    <property type="entry name" value="UPF0758_CS"/>
</dbReference>
<evidence type="ECO:0000259" key="8">
    <source>
        <dbReference type="PROSITE" id="PS50249"/>
    </source>
</evidence>
<feature type="domain" description="MPN" evidence="8">
    <location>
        <begin position="109"/>
        <end position="231"/>
    </location>
</feature>
<dbReference type="InterPro" id="IPR037518">
    <property type="entry name" value="MPN"/>
</dbReference>
<keyword evidence="3" id="KW-0479">Metal-binding</keyword>
<dbReference type="CDD" id="cd08071">
    <property type="entry name" value="MPN_DUF2466"/>
    <property type="match status" value="1"/>
</dbReference>
<dbReference type="InterPro" id="IPR025657">
    <property type="entry name" value="RadC_JAB"/>
</dbReference>
<organism evidence="9 10">
    <name type="scientific">Vagococcus salmoninarum</name>
    <dbReference type="NCBI Taxonomy" id="2739"/>
    <lineage>
        <taxon>Bacteria</taxon>
        <taxon>Bacillati</taxon>
        <taxon>Bacillota</taxon>
        <taxon>Bacilli</taxon>
        <taxon>Lactobacillales</taxon>
        <taxon>Enterococcaceae</taxon>
        <taxon>Vagococcus</taxon>
    </lineage>
</organism>
<evidence type="ECO:0000256" key="7">
    <source>
        <dbReference type="RuleBase" id="RU003797"/>
    </source>
</evidence>
<proteinExistence type="inferred from homology"/>
<comment type="caution">
    <text evidence="9">The sequence shown here is derived from an EMBL/GenBank/DDBJ whole genome shotgun (WGS) entry which is preliminary data.</text>
</comment>
<dbReference type="Gene3D" id="1.10.150.20">
    <property type="entry name" value="5' to 3' exonuclease, C-terminal subdomain"/>
    <property type="match status" value="1"/>
</dbReference>
<name>A0A429ZU60_9ENTE</name>
<protein>
    <recommendedName>
        <fullName evidence="8">MPN domain-containing protein</fullName>
    </recommendedName>
</protein>
<keyword evidence="6" id="KW-0482">Metalloprotease</keyword>
<dbReference type="PROSITE" id="PS50249">
    <property type="entry name" value="MPN"/>
    <property type="match status" value="1"/>
</dbReference>
<keyword evidence="10" id="KW-1185">Reference proteome</keyword>
<dbReference type="Pfam" id="PF04002">
    <property type="entry name" value="RadC"/>
    <property type="match status" value="1"/>
</dbReference>
<dbReference type="RefSeq" id="WP_126778426.1">
    <property type="nucleotide sequence ID" value="NZ_CP177121.1"/>
</dbReference>
<dbReference type="NCBIfam" id="TIGR00608">
    <property type="entry name" value="radc"/>
    <property type="match status" value="1"/>
</dbReference>
<dbReference type="GO" id="GO:0046872">
    <property type="term" value="F:metal ion binding"/>
    <property type="evidence" value="ECO:0007669"/>
    <property type="project" value="UniProtKB-KW"/>
</dbReference>
<dbReference type="AlphaFoldDB" id="A0A429ZU60"/>
<reference evidence="9 10" key="1">
    <citation type="submission" date="2017-05" db="EMBL/GenBank/DDBJ databases">
        <title>Vagococcus spp. assemblies.</title>
        <authorList>
            <person name="Gulvik C.A."/>
        </authorList>
    </citation>
    <scope>NUCLEOTIDE SEQUENCE [LARGE SCALE GENOMIC DNA]</scope>
    <source>
        <strain evidence="9 10">NCFB 2777</strain>
    </source>
</reference>
<dbReference type="PANTHER" id="PTHR30471">
    <property type="entry name" value="DNA REPAIR PROTEIN RADC"/>
    <property type="match status" value="1"/>
</dbReference>
<dbReference type="InterPro" id="IPR010994">
    <property type="entry name" value="RuvA_2-like"/>
</dbReference>
<dbReference type="OrthoDB" id="9804482at2"/>
<evidence type="ECO:0000256" key="3">
    <source>
        <dbReference type="ARBA" id="ARBA00022723"/>
    </source>
</evidence>
<evidence type="ECO:0000256" key="5">
    <source>
        <dbReference type="ARBA" id="ARBA00022833"/>
    </source>
</evidence>
<dbReference type="GO" id="GO:0008237">
    <property type="term" value="F:metallopeptidase activity"/>
    <property type="evidence" value="ECO:0007669"/>
    <property type="project" value="UniProtKB-KW"/>
</dbReference>
<dbReference type="PANTHER" id="PTHR30471:SF3">
    <property type="entry name" value="UPF0758 PROTEIN YEES-RELATED"/>
    <property type="match status" value="1"/>
</dbReference>
<gene>
    <name evidence="9" type="ORF">CBF35_02930</name>
</gene>
<keyword evidence="2" id="KW-0645">Protease</keyword>
<dbReference type="Proteomes" id="UP000287239">
    <property type="component" value="Unassembled WGS sequence"/>
</dbReference>
<dbReference type="Pfam" id="PF20582">
    <property type="entry name" value="UPF0758_N"/>
    <property type="match status" value="1"/>
</dbReference>
<dbReference type="InterPro" id="IPR046778">
    <property type="entry name" value="UPF0758_N"/>
</dbReference>